<organism evidence="2 3">
    <name type="scientific">Phytophthora citrophthora</name>
    <dbReference type="NCBI Taxonomy" id="4793"/>
    <lineage>
        <taxon>Eukaryota</taxon>
        <taxon>Sar</taxon>
        <taxon>Stramenopiles</taxon>
        <taxon>Oomycota</taxon>
        <taxon>Peronosporomycetes</taxon>
        <taxon>Peronosporales</taxon>
        <taxon>Peronosporaceae</taxon>
        <taxon>Phytophthora</taxon>
    </lineage>
</organism>
<evidence type="ECO:0000313" key="2">
    <source>
        <dbReference type="EMBL" id="KAK1928918.1"/>
    </source>
</evidence>
<sequence>MARTKVITVPASQASKKQKKAAAVIPMSQLAPSTGQSTTASASDHTGDERRTSNPGNEESKNEDEEPEVQPNPDNGPDDQAIETIPILDLLLNSRWRTRTWARRRHRQRQAR</sequence>
<feature type="region of interest" description="Disordered" evidence="1">
    <location>
        <begin position="1"/>
        <end position="86"/>
    </location>
</feature>
<reference evidence="2" key="1">
    <citation type="submission" date="2023-08" db="EMBL/GenBank/DDBJ databases">
        <title>Reference Genome Resource for the Citrus Pathogen Phytophthora citrophthora.</title>
        <authorList>
            <person name="Moller H."/>
            <person name="Coetzee B."/>
            <person name="Rose L.J."/>
            <person name="Van Niekerk J.M."/>
        </authorList>
    </citation>
    <scope>NUCLEOTIDE SEQUENCE</scope>
    <source>
        <strain evidence="2">STE-U-9442</strain>
    </source>
</reference>
<keyword evidence="3" id="KW-1185">Reference proteome</keyword>
<gene>
    <name evidence="2" type="ORF">P3T76_015558</name>
</gene>
<name>A0AAD9FZN2_9STRA</name>
<proteinExistence type="predicted"/>
<dbReference type="AlphaFoldDB" id="A0AAD9FZN2"/>
<feature type="compositionally biased region" description="Polar residues" evidence="1">
    <location>
        <begin position="30"/>
        <end position="44"/>
    </location>
</feature>
<comment type="caution">
    <text evidence="2">The sequence shown here is derived from an EMBL/GenBank/DDBJ whole genome shotgun (WGS) entry which is preliminary data.</text>
</comment>
<evidence type="ECO:0000256" key="1">
    <source>
        <dbReference type="SAM" id="MobiDB-lite"/>
    </source>
</evidence>
<accession>A0AAD9FZN2</accession>
<dbReference type="Proteomes" id="UP001259832">
    <property type="component" value="Unassembled WGS sequence"/>
</dbReference>
<dbReference type="EMBL" id="JASMQC010000055">
    <property type="protein sequence ID" value="KAK1928918.1"/>
    <property type="molecule type" value="Genomic_DNA"/>
</dbReference>
<protein>
    <submittedName>
        <fullName evidence="2">Uncharacterized protein</fullName>
    </submittedName>
</protein>
<evidence type="ECO:0000313" key="3">
    <source>
        <dbReference type="Proteomes" id="UP001259832"/>
    </source>
</evidence>